<evidence type="ECO:0000313" key="5">
    <source>
        <dbReference type="Proteomes" id="UP000655994"/>
    </source>
</evidence>
<name>A0A8I1GAZ1_9GAMM</name>
<keyword evidence="1" id="KW-1133">Transmembrane helix</keyword>
<evidence type="ECO:0000313" key="2">
    <source>
        <dbReference type="EMBL" id="MBJ7265441.1"/>
    </source>
</evidence>
<protein>
    <submittedName>
        <fullName evidence="3">Uncharacterized protein</fullName>
    </submittedName>
</protein>
<evidence type="ECO:0000313" key="4">
    <source>
        <dbReference type="Proteomes" id="UP000621390"/>
    </source>
</evidence>
<dbReference type="RefSeq" id="WP_199493212.1">
    <property type="nucleotide sequence ID" value="NZ_JAEMOP010000009.1"/>
</dbReference>
<feature type="transmembrane region" description="Helical" evidence="1">
    <location>
        <begin position="35"/>
        <end position="57"/>
    </location>
</feature>
<evidence type="ECO:0000256" key="1">
    <source>
        <dbReference type="SAM" id="Phobius"/>
    </source>
</evidence>
<comment type="caution">
    <text evidence="3">The sequence shown here is derived from an EMBL/GenBank/DDBJ whole genome shotgun (WGS) entry which is preliminary data.</text>
</comment>
<feature type="transmembrane region" description="Helical" evidence="1">
    <location>
        <begin position="12"/>
        <end position="29"/>
    </location>
</feature>
<dbReference type="EMBL" id="JAEMOS010000002">
    <property type="protein sequence ID" value="MBJ7265441.1"/>
    <property type="molecule type" value="Genomic_DNA"/>
</dbReference>
<dbReference type="Proteomes" id="UP000655994">
    <property type="component" value="Unassembled WGS sequence"/>
</dbReference>
<keyword evidence="1" id="KW-0472">Membrane</keyword>
<dbReference type="Proteomes" id="UP000621390">
    <property type="component" value="Unassembled WGS sequence"/>
</dbReference>
<sequence>MLKKPRLKDSLWVLPIALIISAFLHQHGVGAQWSFLNFVIPHAVFSVLAYFGTFWLVSSVAKRLRNRKPNDCGTYYLGEGFGKGARLVTPAAFGPDINGKIYRFFRLVDEGEHKGKYYPTLVTRSGPTSEEVKRSEAKDILESGFEIYAMNSSKDAFETYRLPEEFLTRQ</sequence>
<accession>A0A8I1GAZ1</accession>
<keyword evidence="5" id="KW-1185">Reference proteome</keyword>
<evidence type="ECO:0000313" key="3">
    <source>
        <dbReference type="EMBL" id="MBJ7316885.1"/>
    </source>
</evidence>
<keyword evidence="1" id="KW-0812">Transmembrane</keyword>
<dbReference type="AlphaFoldDB" id="A0A8I1GAZ1"/>
<dbReference type="EMBL" id="JAEMOP010000009">
    <property type="protein sequence ID" value="MBJ7316885.1"/>
    <property type="molecule type" value="Genomic_DNA"/>
</dbReference>
<gene>
    <name evidence="2" type="ORF">JHC10_00650</name>
    <name evidence="3" type="ORF">JHC11_12890</name>
</gene>
<proteinExistence type="predicted"/>
<reference evidence="3 5" key="1">
    <citation type="submission" date="2020-09" db="EMBL/GenBank/DDBJ databases">
        <title>Draft Genomes of Bacterial Isolates from North Pond Shallow Sediments.</title>
        <authorList>
            <person name="Kiel Reese B."/>
            <person name="Mullis M."/>
            <person name="Weisend R.E."/>
        </authorList>
    </citation>
    <scope>NUCLEOTIDE SEQUENCE</scope>
    <source>
        <strain evidence="3">KJE-2</strain>
        <strain evidence="2 5">KJE-3</strain>
    </source>
</reference>
<organism evidence="3 4">
    <name type="scientific">Idiomarina abyssalis</name>
    <dbReference type="NCBI Taxonomy" id="86102"/>
    <lineage>
        <taxon>Bacteria</taxon>
        <taxon>Pseudomonadati</taxon>
        <taxon>Pseudomonadota</taxon>
        <taxon>Gammaproteobacteria</taxon>
        <taxon>Alteromonadales</taxon>
        <taxon>Idiomarinaceae</taxon>
        <taxon>Idiomarina</taxon>
    </lineage>
</organism>